<dbReference type="Proteomes" id="UP001213681">
    <property type="component" value="Unassembled WGS sequence"/>
</dbReference>
<dbReference type="RefSeq" id="XP_056768426.1">
    <property type="nucleotide sequence ID" value="XM_056907699.1"/>
</dbReference>
<dbReference type="InterPro" id="IPR051678">
    <property type="entry name" value="AGP_Transferase"/>
</dbReference>
<dbReference type="PANTHER" id="PTHR21310:SF37">
    <property type="entry name" value="AMINOGLYCOSIDE PHOSPHOTRANSFERASE DOMAIN-CONTAINING PROTEIN"/>
    <property type="match status" value="1"/>
</dbReference>
<evidence type="ECO:0008006" key="3">
    <source>
        <dbReference type="Google" id="ProtNLM"/>
    </source>
</evidence>
<proteinExistence type="predicted"/>
<name>A0AAD6G5Q4_9EURO</name>
<dbReference type="AlphaFoldDB" id="A0AAD6G5Q4"/>
<protein>
    <recommendedName>
        <fullName evidence="3">Aminoglycoside phosphotransferase domain-containing protein</fullName>
    </recommendedName>
</protein>
<organism evidence="1 2">
    <name type="scientific">Penicillium daleae</name>
    <dbReference type="NCBI Taxonomy" id="63821"/>
    <lineage>
        <taxon>Eukaryota</taxon>
        <taxon>Fungi</taxon>
        <taxon>Dikarya</taxon>
        <taxon>Ascomycota</taxon>
        <taxon>Pezizomycotina</taxon>
        <taxon>Eurotiomycetes</taxon>
        <taxon>Eurotiomycetidae</taxon>
        <taxon>Eurotiales</taxon>
        <taxon>Aspergillaceae</taxon>
        <taxon>Penicillium</taxon>
    </lineage>
</organism>
<gene>
    <name evidence="1" type="ORF">N7458_004317</name>
</gene>
<dbReference type="PANTHER" id="PTHR21310">
    <property type="entry name" value="AMINOGLYCOSIDE PHOSPHOTRANSFERASE-RELATED-RELATED"/>
    <property type="match status" value="1"/>
</dbReference>
<evidence type="ECO:0000313" key="2">
    <source>
        <dbReference type="Proteomes" id="UP001213681"/>
    </source>
</evidence>
<keyword evidence="2" id="KW-1185">Reference proteome</keyword>
<accession>A0AAD6G5Q4</accession>
<dbReference type="SUPFAM" id="SSF56112">
    <property type="entry name" value="Protein kinase-like (PK-like)"/>
    <property type="match status" value="1"/>
</dbReference>
<dbReference type="EMBL" id="JAPVEA010000004">
    <property type="protein sequence ID" value="KAJ5456053.1"/>
    <property type="molecule type" value="Genomic_DNA"/>
</dbReference>
<comment type="caution">
    <text evidence="1">The sequence shown here is derived from an EMBL/GenBank/DDBJ whole genome shotgun (WGS) entry which is preliminary data.</text>
</comment>
<evidence type="ECO:0000313" key="1">
    <source>
        <dbReference type="EMBL" id="KAJ5456053.1"/>
    </source>
</evidence>
<sequence>MTRTRRLLRRGTHISLAKEREVNILHQLGYFDRQQRFFSYLDIRRDWMKDVVAHHLSLDSTEVCHIAKIEDWFRGSFNVCVPITIVNWQRRQQPGKRVILRFPLPYRVGDDFRPGNGDEKIQCEAGTYAWLQQNCPEIPIPRLYGFALSSGETFTQIDHLPLFSRCSEYLRRLLRYCFRFPTRSNYVRHPNQSEREIGRLGYAGYLLIEFIEEAQGTMLSNTWSEKQHDIELRSSLFKDLSRIMLSISRVPLPRIGSFIIDRKGFLTLTNRPLSMELQELENENIPTDLPRDFTYSTVESYVTDILAVHDSRLRNQPNAVNNVQDCGYQMSALASMRTILPLFFCRNLRRGPFVFTLTDLHQSNIFVDKNWHITCLVDLEWACSRPVEMVEPPYWLTNKGVDEINVDEYDKLRQEMMTVMRAEEAENFSETLLKDVARTPLRLSEIMEQAWATGTFWYSLALSSPTGLFRLFYDYIQPQLSKHRSDDLGEIMPFYWGKDVGKFVATKLADKRKYDQDLQLAFAAGSIDGESCI</sequence>
<reference evidence="1" key="2">
    <citation type="journal article" date="2023" name="IMA Fungus">
        <title>Comparative genomic study of the Penicillium genus elucidates a diverse pangenome and 15 lateral gene transfer events.</title>
        <authorList>
            <person name="Petersen C."/>
            <person name="Sorensen T."/>
            <person name="Nielsen M.R."/>
            <person name="Sondergaard T.E."/>
            <person name="Sorensen J.L."/>
            <person name="Fitzpatrick D.A."/>
            <person name="Frisvad J.C."/>
            <person name="Nielsen K.L."/>
        </authorList>
    </citation>
    <scope>NUCLEOTIDE SEQUENCE</scope>
    <source>
        <strain evidence="1">IBT 16125</strain>
    </source>
</reference>
<dbReference type="GeneID" id="81597942"/>
<reference evidence="1" key="1">
    <citation type="submission" date="2022-12" db="EMBL/GenBank/DDBJ databases">
        <authorList>
            <person name="Petersen C."/>
        </authorList>
    </citation>
    <scope>NUCLEOTIDE SEQUENCE</scope>
    <source>
        <strain evidence="1">IBT 16125</strain>
    </source>
</reference>
<dbReference type="InterPro" id="IPR011009">
    <property type="entry name" value="Kinase-like_dom_sf"/>
</dbReference>